<organism evidence="8 9">
    <name type="scientific">Thermasporomyces composti</name>
    <dbReference type="NCBI Taxonomy" id="696763"/>
    <lineage>
        <taxon>Bacteria</taxon>
        <taxon>Bacillati</taxon>
        <taxon>Actinomycetota</taxon>
        <taxon>Actinomycetes</taxon>
        <taxon>Propionibacteriales</taxon>
        <taxon>Nocardioidaceae</taxon>
        <taxon>Thermasporomyces</taxon>
    </lineage>
</organism>
<dbReference type="InterPro" id="IPR000524">
    <property type="entry name" value="Tscrpt_reg_HTH_GntR"/>
</dbReference>
<keyword evidence="9" id="KW-1185">Reference proteome</keyword>
<dbReference type="InterPro" id="IPR051446">
    <property type="entry name" value="HTH_trans_reg/aminotransferase"/>
</dbReference>
<keyword evidence="2" id="KW-0663">Pyridoxal phosphate</keyword>
<dbReference type="PROSITE" id="PS50949">
    <property type="entry name" value="HTH_GNTR"/>
    <property type="match status" value="1"/>
</dbReference>
<dbReference type="SUPFAM" id="SSF53383">
    <property type="entry name" value="PLP-dependent transferases"/>
    <property type="match status" value="1"/>
</dbReference>
<dbReference type="SUPFAM" id="SSF46785">
    <property type="entry name" value="Winged helix' DNA-binding domain"/>
    <property type="match status" value="1"/>
</dbReference>
<keyword evidence="3" id="KW-0805">Transcription regulation</keyword>
<evidence type="ECO:0000259" key="7">
    <source>
        <dbReference type="PROSITE" id="PS50949"/>
    </source>
</evidence>
<dbReference type="EMBL" id="QTUC01000001">
    <property type="protein sequence ID" value="REF36518.1"/>
    <property type="molecule type" value="Genomic_DNA"/>
</dbReference>
<keyword evidence="8" id="KW-0032">Aminotransferase</keyword>
<comment type="similarity">
    <text evidence="1">In the C-terminal section; belongs to the class-I pyridoxal-phosphate-dependent aminotransferase family.</text>
</comment>
<sequence>MILNGARRTIRQVTIPRVTLAWDALVDVDVVGPGPLHERLTRALRQAIRDGRLPPGAALPPSRTLAANLGCSRWVVTQAYGQLVAEGYLTARTGSATRVRELEPTSTSGTPRVGAPAAPGAGGTGARPGSLPPRPERTFRLDFAPGLPDLRAFPRRRWVEAVRSQLATLPYTELGYPPEGGCARFRWVLADYLRRCRGAQVDGDDVTCCAGVADGVARLARCLREAGIRRIAVEDPGWTRLRQTLERVGLETVGVPVDDRGIRVDELVRLDVRAVLVTPAHQFPTGVVLAPERRTALLTWAREVDGLVLEDDYDAEFRYDRRPVGTLQGTDPERVALFGSLSKTLSPAVGLGWMVTPPRWTRALRASEVGQTQPSVLQQLAFAHFVETGGYDRHLRSVRQRYRHRRDALVAALRTRLPECAIAGVAAGLHIVLHLPPAASAATVVKNAADAGVRVADLDTYRIHPDPTSPGLVLGYGNLPDSAVDEAVRLLAMAVHRATGP</sequence>
<dbReference type="OrthoDB" id="594134at2"/>
<dbReference type="PANTHER" id="PTHR46577">
    <property type="entry name" value="HTH-TYPE TRANSCRIPTIONAL REGULATORY PROTEIN GABR"/>
    <property type="match status" value="1"/>
</dbReference>
<name>A0A3D9V453_THECX</name>
<keyword evidence="8" id="KW-0808">Transferase</keyword>
<comment type="caution">
    <text evidence="8">The sequence shown here is derived from an EMBL/GenBank/DDBJ whole genome shotgun (WGS) entry which is preliminary data.</text>
</comment>
<dbReference type="Pfam" id="PF00155">
    <property type="entry name" value="Aminotran_1_2"/>
    <property type="match status" value="1"/>
</dbReference>
<dbReference type="InterPro" id="IPR004839">
    <property type="entry name" value="Aminotransferase_I/II_large"/>
</dbReference>
<dbReference type="GO" id="GO:0008483">
    <property type="term" value="F:transaminase activity"/>
    <property type="evidence" value="ECO:0007669"/>
    <property type="project" value="UniProtKB-KW"/>
</dbReference>
<gene>
    <name evidence="8" type="ORF">DFJ64_1931</name>
</gene>
<evidence type="ECO:0000256" key="6">
    <source>
        <dbReference type="SAM" id="MobiDB-lite"/>
    </source>
</evidence>
<dbReference type="InterPro" id="IPR015421">
    <property type="entry name" value="PyrdxlP-dep_Trfase_major"/>
</dbReference>
<dbReference type="GO" id="GO:0030170">
    <property type="term" value="F:pyridoxal phosphate binding"/>
    <property type="evidence" value="ECO:0007669"/>
    <property type="project" value="InterPro"/>
</dbReference>
<keyword evidence="4" id="KW-0238">DNA-binding</keyword>
<accession>A0A3D9V453</accession>
<evidence type="ECO:0000313" key="9">
    <source>
        <dbReference type="Proteomes" id="UP000256485"/>
    </source>
</evidence>
<evidence type="ECO:0000256" key="5">
    <source>
        <dbReference type="ARBA" id="ARBA00023163"/>
    </source>
</evidence>
<dbReference type="Proteomes" id="UP000256485">
    <property type="component" value="Unassembled WGS sequence"/>
</dbReference>
<protein>
    <submittedName>
        <fullName evidence="8">GntR family transcriptional regulator/MocR family aminotransferase</fullName>
    </submittedName>
</protein>
<dbReference type="PANTHER" id="PTHR46577:SF1">
    <property type="entry name" value="HTH-TYPE TRANSCRIPTIONAL REGULATORY PROTEIN GABR"/>
    <property type="match status" value="1"/>
</dbReference>
<feature type="region of interest" description="Disordered" evidence="6">
    <location>
        <begin position="96"/>
        <end position="133"/>
    </location>
</feature>
<evidence type="ECO:0000256" key="2">
    <source>
        <dbReference type="ARBA" id="ARBA00022898"/>
    </source>
</evidence>
<keyword evidence="5" id="KW-0804">Transcription</keyword>
<feature type="compositionally biased region" description="Low complexity" evidence="6">
    <location>
        <begin position="109"/>
        <end position="119"/>
    </location>
</feature>
<proteinExistence type="inferred from homology"/>
<dbReference type="CDD" id="cd00609">
    <property type="entry name" value="AAT_like"/>
    <property type="match status" value="1"/>
</dbReference>
<dbReference type="InterPro" id="IPR036388">
    <property type="entry name" value="WH-like_DNA-bd_sf"/>
</dbReference>
<reference evidence="8 9" key="1">
    <citation type="submission" date="2018-08" db="EMBL/GenBank/DDBJ databases">
        <title>Sequencing the genomes of 1000 actinobacteria strains.</title>
        <authorList>
            <person name="Klenk H.-P."/>
        </authorList>
    </citation>
    <scope>NUCLEOTIDE SEQUENCE [LARGE SCALE GENOMIC DNA]</scope>
    <source>
        <strain evidence="8 9">DSM 22891</strain>
    </source>
</reference>
<feature type="domain" description="HTH gntR-type" evidence="7">
    <location>
        <begin position="34"/>
        <end position="102"/>
    </location>
</feature>
<evidence type="ECO:0000256" key="3">
    <source>
        <dbReference type="ARBA" id="ARBA00023015"/>
    </source>
</evidence>
<evidence type="ECO:0000256" key="1">
    <source>
        <dbReference type="ARBA" id="ARBA00005384"/>
    </source>
</evidence>
<evidence type="ECO:0000256" key="4">
    <source>
        <dbReference type="ARBA" id="ARBA00023125"/>
    </source>
</evidence>
<dbReference type="InterPro" id="IPR015424">
    <property type="entry name" value="PyrdxlP-dep_Trfase"/>
</dbReference>
<dbReference type="Pfam" id="PF00392">
    <property type="entry name" value="GntR"/>
    <property type="match status" value="1"/>
</dbReference>
<evidence type="ECO:0000313" key="8">
    <source>
        <dbReference type="EMBL" id="REF36518.1"/>
    </source>
</evidence>
<dbReference type="AlphaFoldDB" id="A0A3D9V453"/>
<dbReference type="Gene3D" id="1.10.10.10">
    <property type="entry name" value="Winged helix-like DNA-binding domain superfamily/Winged helix DNA-binding domain"/>
    <property type="match status" value="1"/>
</dbReference>
<dbReference type="CDD" id="cd07377">
    <property type="entry name" value="WHTH_GntR"/>
    <property type="match status" value="1"/>
</dbReference>
<dbReference type="GO" id="GO:0003700">
    <property type="term" value="F:DNA-binding transcription factor activity"/>
    <property type="evidence" value="ECO:0007669"/>
    <property type="project" value="InterPro"/>
</dbReference>
<dbReference type="InterPro" id="IPR036390">
    <property type="entry name" value="WH_DNA-bd_sf"/>
</dbReference>
<dbReference type="Gene3D" id="3.40.640.10">
    <property type="entry name" value="Type I PLP-dependent aspartate aminotransferase-like (Major domain)"/>
    <property type="match status" value="1"/>
</dbReference>
<dbReference type="SMART" id="SM00345">
    <property type="entry name" value="HTH_GNTR"/>
    <property type="match status" value="1"/>
</dbReference>
<dbReference type="GO" id="GO:0003677">
    <property type="term" value="F:DNA binding"/>
    <property type="evidence" value="ECO:0007669"/>
    <property type="project" value="UniProtKB-KW"/>
</dbReference>